<comment type="caution">
    <text evidence="1">The sequence shown here is derived from an EMBL/GenBank/DDBJ whole genome shotgun (WGS) entry which is preliminary data.</text>
</comment>
<dbReference type="RefSeq" id="XP_013237122.1">
    <property type="nucleotide sequence ID" value="XM_013381668.1"/>
</dbReference>
<dbReference type="SUPFAM" id="SSF48452">
    <property type="entry name" value="TPR-like"/>
    <property type="match status" value="1"/>
</dbReference>
<dbReference type="GeneID" id="25260440"/>
<dbReference type="HOGENOM" id="CLU_1042383_0_0_1"/>
<dbReference type="InterPro" id="IPR019734">
    <property type="entry name" value="TPR_rpt"/>
</dbReference>
<dbReference type="VEuPathDB" id="MicrosporidiaDB:DI09_5p420"/>
<evidence type="ECO:0000313" key="1">
    <source>
        <dbReference type="EMBL" id="KGG50695.1"/>
    </source>
</evidence>
<keyword evidence="2" id="KW-1185">Reference proteome</keyword>
<gene>
    <name evidence="1" type="ORF">DI09_5p420</name>
</gene>
<dbReference type="Gene3D" id="1.25.40.10">
    <property type="entry name" value="Tetratricopeptide repeat domain"/>
    <property type="match status" value="2"/>
</dbReference>
<dbReference type="SMART" id="SM00028">
    <property type="entry name" value="TPR"/>
    <property type="match status" value="2"/>
</dbReference>
<dbReference type="Proteomes" id="UP000029725">
    <property type="component" value="Unassembled WGS sequence"/>
</dbReference>
<reference evidence="1 2" key="1">
    <citation type="submission" date="2014-04" db="EMBL/GenBank/DDBJ databases">
        <title>A new species of microsporidia sheds light on the evolution of extreme parasitism.</title>
        <authorList>
            <person name="Haag K.L."/>
            <person name="James T.Y."/>
            <person name="Larsson R."/>
            <person name="Schaer T.M."/>
            <person name="Refardt D."/>
            <person name="Pombert J.-F."/>
            <person name="Ebert D."/>
        </authorList>
    </citation>
    <scope>NUCLEOTIDE SEQUENCE [LARGE SCALE GENOMIC DNA]</scope>
    <source>
        <strain evidence="1 2">UGP3</strain>
        <tissue evidence="1">Spores</tissue>
    </source>
</reference>
<dbReference type="AlphaFoldDB" id="A0A098VP02"/>
<protein>
    <submittedName>
        <fullName evidence="1">Uncharacterized protein</fullName>
    </submittedName>
</protein>
<dbReference type="Pfam" id="PF13181">
    <property type="entry name" value="TPR_8"/>
    <property type="match status" value="1"/>
</dbReference>
<proteinExistence type="predicted"/>
<evidence type="ECO:0000313" key="2">
    <source>
        <dbReference type="Proteomes" id="UP000029725"/>
    </source>
</evidence>
<name>A0A098VP02_9MICR</name>
<sequence length="267" mass="30406">MSKSIEKQLDTRDLEDFKRSLSRLKGQGNLDEEYDICTSIGDLYVKTGKLHKSLEYFFSALSIAKAMKNSDLKCDAFHSIAGILSDSSICLWDKALMYVNFQLSECDRTSKSTGGKSLSIDSAQERFLDAANVKANRQAAYFQQGLIYMQRDDNLAGIFSKIYLQEAKRAFSSALSELECFEETTEVLRMKANTFLNLALTYERLEDTSNSELYFSNSFSVANAIQDDEALARFYTNRGMKLLEERNFVATEKVCQIRPHLVIFRSF</sequence>
<organism evidence="1 2">
    <name type="scientific">Mitosporidium daphniae</name>
    <dbReference type="NCBI Taxonomy" id="1485682"/>
    <lineage>
        <taxon>Eukaryota</taxon>
        <taxon>Fungi</taxon>
        <taxon>Fungi incertae sedis</taxon>
        <taxon>Microsporidia</taxon>
        <taxon>Mitosporidium</taxon>
    </lineage>
</organism>
<dbReference type="InterPro" id="IPR011990">
    <property type="entry name" value="TPR-like_helical_dom_sf"/>
</dbReference>
<accession>A0A098VP02</accession>
<dbReference type="EMBL" id="JMKJ01000555">
    <property type="protein sequence ID" value="KGG50695.1"/>
    <property type="molecule type" value="Genomic_DNA"/>
</dbReference>